<organism evidence="1 2">
    <name type="scientific">Gossypium stocksii</name>
    <dbReference type="NCBI Taxonomy" id="47602"/>
    <lineage>
        <taxon>Eukaryota</taxon>
        <taxon>Viridiplantae</taxon>
        <taxon>Streptophyta</taxon>
        <taxon>Embryophyta</taxon>
        <taxon>Tracheophyta</taxon>
        <taxon>Spermatophyta</taxon>
        <taxon>Magnoliopsida</taxon>
        <taxon>eudicotyledons</taxon>
        <taxon>Gunneridae</taxon>
        <taxon>Pentapetalae</taxon>
        <taxon>rosids</taxon>
        <taxon>malvids</taxon>
        <taxon>Malvales</taxon>
        <taxon>Malvaceae</taxon>
        <taxon>Malvoideae</taxon>
        <taxon>Gossypium</taxon>
    </lineage>
</organism>
<sequence>LVFGTIPRLVTSRKLVPAPRVHRAFFYKLGSAHRANHQLKSINGRMEHGSEWDA</sequence>
<name>A0A9D4A7L6_9ROSI</name>
<feature type="non-terminal residue" evidence="1">
    <location>
        <position position="1"/>
    </location>
</feature>
<keyword evidence="2" id="KW-1185">Reference proteome</keyword>
<comment type="caution">
    <text evidence="1">The sequence shown here is derived from an EMBL/GenBank/DDBJ whole genome shotgun (WGS) entry which is preliminary data.</text>
</comment>
<evidence type="ECO:0000313" key="2">
    <source>
        <dbReference type="Proteomes" id="UP000828251"/>
    </source>
</evidence>
<dbReference type="AlphaFoldDB" id="A0A9D4A7L6"/>
<dbReference type="EMBL" id="JAIQCV010000006">
    <property type="protein sequence ID" value="KAH1091630.1"/>
    <property type="molecule type" value="Genomic_DNA"/>
</dbReference>
<gene>
    <name evidence="1" type="ORF">J1N35_018887</name>
</gene>
<evidence type="ECO:0000313" key="1">
    <source>
        <dbReference type="EMBL" id="KAH1091630.1"/>
    </source>
</evidence>
<reference evidence="1 2" key="1">
    <citation type="journal article" date="2021" name="Plant Biotechnol. J.">
        <title>Multi-omics assisted identification of the key and species-specific regulatory components of drought-tolerant mechanisms in Gossypium stocksii.</title>
        <authorList>
            <person name="Yu D."/>
            <person name="Ke L."/>
            <person name="Zhang D."/>
            <person name="Wu Y."/>
            <person name="Sun Y."/>
            <person name="Mei J."/>
            <person name="Sun J."/>
            <person name="Sun Y."/>
        </authorList>
    </citation>
    <scope>NUCLEOTIDE SEQUENCE [LARGE SCALE GENOMIC DNA]</scope>
    <source>
        <strain evidence="2">cv. E1</strain>
        <tissue evidence="1">Leaf</tissue>
    </source>
</reference>
<protein>
    <submittedName>
        <fullName evidence="1">Uncharacterized protein</fullName>
    </submittedName>
</protein>
<accession>A0A9D4A7L6</accession>
<proteinExistence type="predicted"/>
<dbReference type="Proteomes" id="UP000828251">
    <property type="component" value="Unassembled WGS sequence"/>
</dbReference>